<dbReference type="Pfam" id="PF00743">
    <property type="entry name" value="FMO-like"/>
    <property type="match status" value="1"/>
</dbReference>
<dbReference type="GO" id="GO:0004499">
    <property type="term" value="F:N,N-dimethylaniline monooxygenase activity"/>
    <property type="evidence" value="ECO:0007669"/>
    <property type="project" value="InterPro"/>
</dbReference>
<comment type="catalytic activity">
    <reaction evidence="16">
        <text>trimethylamine + NADPH + O2 = trimethylamine N-oxide + NADP(+) + H2O</text>
        <dbReference type="Rhea" id="RHEA:31979"/>
        <dbReference type="ChEBI" id="CHEBI:15377"/>
        <dbReference type="ChEBI" id="CHEBI:15379"/>
        <dbReference type="ChEBI" id="CHEBI:15724"/>
        <dbReference type="ChEBI" id="CHEBI:57783"/>
        <dbReference type="ChEBI" id="CHEBI:58349"/>
        <dbReference type="ChEBI" id="CHEBI:58389"/>
        <dbReference type="EC" id="1.14.13.148"/>
    </reaction>
    <physiologicalReaction direction="left-to-right" evidence="16">
        <dbReference type="Rhea" id="RHEA:31980"/>
    </physiologicalReaction>
</comment>
<comment type="caution">
    <text evidence="19">The sequence shown here is derived from an EMBL/GenBank/DDBJ whole genome shotgun (WGS) entry which is preliminary data.</text>
</comment>
<comment type="catalytic activity">
    <reaction evidence="17">
        <text>N,N-dimethylaniline + NADPH + O2 + H(+) = N,N-dimethylaniline N-oxide + NADP(+) + H2O</text>
        <dbReference type="Rhea" id="RHEA:24468"/>
        <dbReference type="ChEBI" id="CHEBI:15377"/>
        <dbReference type="ChEBI" id="CHEBI:15378"/>
        <dbReference type="ChEBI" id="CHEBI:15379"/>
        <dbReference type="ChEBI" id="CHEBI:16269"/>
        <dbReference type="ChEBI" id="CHEBI:17735"/>
        <dbReference type="ChEBI" id="CHEBI:57783"/>
        <dbReference type="ChEBI" id="CHEBI:58349"/>
        <dbReference type="EC" id="1.14.13.8"/>
    </reaction>
    <physiologicalReaction direction="left-to-right" evidence="17">
        <dbReference type="Rhea" id="RHEA:24469"/>
    </physiologicalReaction>
</comment>
<evidence type="ECO:0000256" key="10">
    <source>
        <dbReference type="ARBA" id="ARBA00023002"/>
    </source>
</evidence>
<evidence type="ECO:0000256" key="17">
    <source>
        <dbReference type="ARBA" id="ARBA00049443"/>
    </source>
</evidence>
<dbReference type="InterPro" id="IPR000960">
    <property type="entry name" value="Flavin_mOase"/>
</dbReference>
<keyword evidence="9" id="KW-1133">Transmembrane helix</keyword>
<evidence type="ECO:0000256" key="3">
    <source>
        <dbReference type="ARBA" id="ARBA00009183"/>
    </source>
</evidence>
<keyword evidence="4 18" id="KW-0285">Flavoprotein</keyword>
<dbReference type="PRINTS" id="PR00370">
    <property type="entry name" value="FMOXYGENASE"/>
</dbReference>
<keyword evidence="7 18" id="KW-0274">FAD</keyword>
<evidence type="ECO:0000256" key="16">
    <source>
        <dbReference type="ARBA" id="ARBA00048088"/>
    </source>
</evidence>
<dbReference type="GO" id="GO:0034899">
    <property type="term" value="F:trimethylamine monooxygenase activity"/>
    <property type="evidence" value="ECO:0007669"/>
    <property type="project" value="UniProtKB-EC"/>
</dbReference>
<dbReference type="GO" id="GO:0005789">
    <property type="term" value="C:endoplasmic reticulum membrane"/>
    <property type="evidence" value="ECO:0007669"/>
    <property type="project" value="UniProtKB-SubCell"/>
</dbReference>
<keyword evidence="12" id="KW-0472">Membrane</keyword>
<evidence type="ECO:0000256" key="15">
    <source>
        <dbReference type="ARBA" id="ARBA00048041"/>
    </source>
</evidence>
<dbReference type="PANTHER" id="PTHR23023">
    <property type="entry name" value="DIMETHYLANILINE MONOOXYGENASE"/>
    <property type="match status" value="1"/>
</dbReference>
<proteinExistence type="inferred from homology"/>
<dbReference type="Gene3D" id="3.50.50.60">
    <property type="entry name" value="FAD/NAD(P)-binding domain"/>
    <property type="match status" value="2"/>
</dbReference>
<dbReference type="InterPro" id="IPR020946">
    <property type="entry name" value="Flavin_mOase-like"/>
</dbReference>
<keyword evidence="20" id="KW-1185">Reference proteome</keyword>
<evidence type="ECO:0000256" key="7">
    <source>
        <dbReference type="ARBA" id="ARBA00022827"/>
    </source>
</evidence>
<evidence type="ECO:0000313" key="20">
    <source>
        <dbReference type="Proteomes" id="UP000887013"/>
    </source>
</evidence>
<evidence type="ECO:0000256" key="9">
    <source>
        <dbReference type="ARBA" id="ARBA00022989"/>
    </source>
</evidence>
<dbReference type="EC" id="1.-.-.-" evidence="18"/>
<dbReference type="AlphaFoldDB" id="A0A8X6NQJ9"/>
<evidence type="ECO:0000256" key="5">
    <source>
        <dbReference type="ARBA" id="ARBA00022692"/>
    </source>
</evidence>
<evidence type="ECO:0000256" key="13">
    <source>
        <dbReference type="ARBA" id="ARBA00045957"/>
    </source>
</evidence>
<comment type="function">
    <text evidence="13">Broad spectrum monooxygenase that catalyzes the oxygenation of a wide variety of nitrogen- and sulfur-containing compounds including xenobiotics. Catalyzes the S-oxygenation of hypotaurine to produce taurine, an organic osmolyte involved in cell volume regulation as well as a variety of cytoprotective and developmental processes. In vitro, catalyzes the N-oxygenation of trimethylamine (TMA) to produce trimethylamine N-oxide (TMAO) and could therefore participate to the detoxification of this compound that is generated by the action of gut microbiota from dietary precursors such as choline, choline containing compounds, betaine or L-carnitine.</text>
</comment>
<evidence type="ECO:0000256" key="11">
    <source>
        <dbReference type="ARBA" id="ARBA00023033"/>
    </source>
</evidence>
<protein>
    <recommendedName>
        <fullName evidence="18">Flavin-containing monooxygenase</fullName>
        <ecNumber evidence="18">1.-.-.-</ecNumber>
    </recommendedName>
</protein>
<comment type="catalytic activity">
    <reaction evidence="15">
        <text>hypotaurine + NADPH + O2 + H(+) = taurine + NADP(+) + H2O</text>
        <dbReference type="Rhea" id="RHEA:69819"/>
        <dbReference type="ChEBI" id="CHEBI:15377"/>
        <dbReference type="ChEBI" id="CHEBI:15378"/>
        <dbReference type="ChEBI" id="CHEBI:15379"/>
        <dbReference type="ChEBI" id="CHEBI:57783"/>
        <dbReference type="ChEBI" id="CHEBI:57853"/>
        <dbReference type="ChEBI" id="CHEBI:58349"/>
        <dbReference type="ChEBI" id="CHEBI:507393"/>
        <dbReference type="EC" id="1.14.13.8"/>
    </reaction>
    <physiologicalReaction direction="left-to-right" evidence="15">
        <dbReference type="Rhea" id="RHEA:69820"/>
    </physiologicalReaction>
</comment>
<organism evidence="19 20">
    <name type="scientific">Nephila pilipes</name>
    <name type="common">Giant wood spider</name>
    <name type="synonym">Nephila maculata</name>
    <dbReference type="NCBI Taxonomy" id="299642"/>
    <lineage>
        <taxon>Eukaryota</taxon>
        <taxon>Metazoa</taxon>
        <taxon>Ecdysozoa</taxon>
        <taxon>Arthropoda</taxon>
        <taxon>Chelicerata</taxon>
        <taxon>Arachnida</taxon>
        <taxon>Araneae</taxon>
        <taxon>Araneomorphae</taxon>
        <taxon>Entelegynae</taxon>
        <taxon>Araneoidea</taxon>
        <taxon>Nephilidae</taxon>
        <taxon>Nephila</taxon>
    </lineage>
</organism>
<keyword evidence="5" id="KW-0812">Transmembrane</keyword>
<reference evidence="19" key="1">
    <citation type="submission" date="2020-08" db="EMBL/GenBank/DDBJ databases">
        <title>Multicomponent nature underlies the extraordinary mechanical properties of spider dragline silk.</title>
        <authorList>
            <person name="Kono N."/>
            <person name="Nakamura H."/>
            <person name="Mori M."/>
            <person name="Yoshida Y."/>
            <person name="Ohtoshi R."/>
            <person name="Malay A.D."/>
            <person name="Moran D.A.P."/>
            <person name="Tomita M."/>
            <person name="Numata K."/>
            <person name="Arakawa K."/>
        </authorList>
    </citation>
    <scope>NUCLEOTIDE SEQUENCE</scope>
</reference>
<evidence type="ECO:0000256" key="8">
    <source>
        <dbReference type="ARBA" id="ARBA00022857"/>
    </source>
</evidence>
<evidence type="ECO:0000256" key="12">
    <source>
        <dbReference type="ARBA" id="ARBA00023136"/>
    </source>
</evidence>
<comment type="similarity">
    <text evidence="3 18">Belongs to the FMO family.</text>
</comment>
<keyword evidence="10 18" id="KW-0560">Oxidoreductase</keyword>
<evidence type="ECO:0000256" key="2">
    <source>
        <dbReference type="ARBA" id="ARBA00004389"/>
    </source>
</evidence>
<dbReference type="EMBL" id="BMAW01060283">
    <property type="protein sequence ID" value="GFT25444.1"/>
    <property type="molecule type" value="Genomic_DNA"/>
</dbReference>
<sequence length="595" mass="68365">MKILCCFHLEFAYHQFDPVVGNDVTGLESEPFQFQKLYFYLDSSLRKMKELEDLKPSEKQQSAAEMMASQRKRIAVVGGGVSGLLSIASLKEEGFETECFEKTDNHGGTWCYRDELIEGVPSIMPSTIANHSKEMGAFSNFPPKKEYSVFMKNRELYQYITDFAKTKDLLKHISYNTEVVAVRKAQDYEDTGRWVVTVKCMNSGETFTGVYDGVMVCIGHINRPKIPMYPGKNLFRGKIMHSCSLKNNAPYVDQTVVVVGMGCSGLDAAVETSNVAKQVYLSTRSGAHVMSRIGYEGYPFDYNFIRPYLYHLSCIVPFRIIKWLFKRTYLDCRFHHKLYPIEPDHEPFSKDLSLNDFIGSKLLSGSIIQKPDIECFTEEGVIFKGDFHVTKADVVIMATGYTWEFPFLERDTIVQEEGRINLYKCMYPLQLQHATLAIIGFFLPNGPAFPIGELQSRWATRMFARKCKLPSKEEMLQEVKRRHSENSLRYTPSEKMSVRVSYVEYSYDLADMIGAKPDVIKLFLTDITLFFKVYFGPVLPYHYRLQGPHAWNGAREAIMTSTNRMLWGLTKGKSKTDHEHWFKVFVTKLKVLLLL</sequence>
<evidence type="ECO:0000256" key="6">
    <source>
        <dbReference type="ARBA" id="ARBA00022824"/>
    </source>
</evidence>
<dbReference type="SUPFAM" id="SSF51905">
    <property type="entry name" value="FAD/NAD(P)-binding domain"/>
    <property type="match status" value="2"/>
</dbReference>
<evidence type="ECO:0000256" key="4">
    <source>
        <dbReference type="ARBA" id="ARBA00022630"/>
    </source>
</evidence>
<dbReference type="GO" id="GO:0050660">
    <property type="term" value="F:flavin adenine dinucleotide binding"/>
    <property type="evidence" value="ECO:0007669"/>
    <property type="project" value="InterPro"/>
</dbReference>
<keyword evidence="11 18" id="KW-0503">Monooxygenase</keyword>
<dbReference type="GO" id="GO:0050661">
    <property type="term" value="F:NADP binding"/>
    <property type="evidence" value="ECO:0007669"/>
    <property type="project" value="InterPro"/>
</dbReference>
<accession>A0A8X6NQJ9</accession>
<dbReference type="Proteomes" id="UP000887013">
    <property type="component" value="Unassembled WGS sequence"/>
</dbReference>
<evidence type="ECO:0000256" key="14">
    <source>
        <dbReference type="ARBA" id="ARBA00047338"/>
    </source>
</evidence>
<evidence type="ECO:0000313" key="19">
    <source>
        <dbReference type="EMBL" id="GFT25444.1"/>
    </source>
</evidence>
<gene>
    <name evidence="19" type="primary">FMO2</name>
    <name evidence="19" type="ORF">NPIL_519721</name>
</gene>
<dbReference type="InterPro" id="IPR050346">
    <property type="entry name" value="FMO-like"/>
</dbReference>
<dbReference type="PIRSF" id="PIRSF000332">
    <property type="entry name" value="FMO"/>
    <property type="match status" value="1"/>
</dbReference>
<keyword evidence="6" id="KW-0256">Endoplasmic reticulum</keyword>
<evidence type="ECO:0000256" key="18">
    <source>
        <dbReference type="RuleBase" id="RU361177"/>
    </source>
</evidence>
<keyword evidence="8" id="KW-0521">NADP</keyword>
<dbReference type="FunFam" id="3.50.50.60:FF:000159">
    <property type="entry name" value="Dimethylaniline monooxygenase [N-oxide-forming]"/>
    <property type="match status" value="1"/>
</dbReference>
<name>A0A8X6NQJ9_NEPPI</name>
<comment type="subcellular location">
    <subcellularLocation>
        <location evidence="2">Endoplasmic reticulum membrane</location>
        <topology evidence="2">Single-pass membrane protein</topology>
    </subcellularLocation>
</comment>
<comment type="catalytic activity">
    <reaction evidence="14">
        <text>hypotaurine + NADH + O2 + H(+) = taurine + NAD(+) + H2O</text>
        <dbReference type="Rhea" id="RHEA:74111"/>
        <dbReference type="ChEBI" id="CHEBI:15377"/>
        <dbReference type="ChEBI" id="CHEBI:15378"/>
        <dbReference type="ChEBI" id="CHEBI:15379"/>
        <dbReference type="ChEBI" id="CHEBI:57540"/>
        <dbReference type="ChEBI" id="CHEBI:57853"/>
        <dbReference type="ChEBI" id="CHEBI:57945"/>
        <dbReference type="ChEBI" id="CHEBI:507393"/>
        <dbReference type="EC" id="1.14.13.8"/>
    </reaction>
    <physiologicalReaction direction="left-to-right" evidence="14">
        <dbReference type="Rhea" id="RHEA:74112"/>
    </physiologicalReaction>
</comment>
<dbReference type="InterPro" id="IPR036188">
    <property type="entry name" value="FAD/NAD-bd_sf"/>
</dbReference>
<dbReference type="OrthoDB" id="6428144at2759"/>
<evidence type="ECO:0000256" key="1">
    <source>
        <dbReference type="ARBA" id="ARBA00001974"/>
    </source>
</evidence>
<comment type="cofactor">
    <cofactor evidence="1 18">
        <name>FAD</name>
        <dbReference type="ChEBI" id="CHEBI:57692"/>
    </cofactor>
</comment>